<dbReference type="AlphaFoldDB" id="X0TUG6"/>
<reference evidence="1" key="1">
    <citation type="journal article" date="2014" name="Front. Microbiol.">
        <title>High frequency of phylogenetically diverse reductive dehalogenase-homologous genes in deep subseafloor sedimentary metagenomes.</title>
        <authorList>
            <person name="Kawai M."/>
            <person name="Futagami T."/>
            <person name="Toyoda A."/>
            <person name="Takaki Y."/>
            <person name="Nishi S."/>
            <person name="Hori S."/>
            <person name="Arai W."/>
            <person name="Tsubouchi T."/>
            <person name="Morono Y."/>
            <person name="Uchiyama I."/>
            <person name="Ito T."/>
            <person name="Fujiyama A."/>
            <person name="Inagaki F."/>
            <person name="Takami H."/>
        </authorList>
    </citation>
    <scope>NUCLEOTIDE SEQUENCE</scope>
    <source>
        <strain evidence="1">Expedition CK06-06</strain>
    </source>
</reference>
<dbReference type="EMBL" id="BARS01016884">
    <property type="protein sequence ID" value="GAF91807.1"/>
    <property type="molecule type" value="Genomic_DNA"/>
</dbReference>
<feature type="non-terminal residue" evidence="1">
    <location>
        <position position="153"/>
    </location>
</feature>
<gene>
    <name evidence="1" type="ORF">S01H1_27691</name>
</gene>
<evidence type="ECO:0000313" key="1">
    <source>
        <dbReference type="EMBL" id="GAF91807.1"/>
    </source>
</evidence>
<name>X0TUG6_9ZZZZ</name>
<protein>
    <submittedName>
        <fullName evidence="1">Uncharacterized protein</fullName>
    </submittedName>
</protein>
<comment type="caution">
    <text evidence="1">The sequence shown here is derived from an EMBL/GenBank/DDBJ whole genome shotgun (WGS) entry which is preliminary data.</text>
</comment>
<proteinExistence type="predicted"/>
<accession>X0TUG6</accession>
<organism evidence="1">
    <name type="scientific">marine sediment metagenome</name>
    <dbReference type="NCBI Taxonomy" id="412755"/>
    <lineage>
        <taxon>unclassified sequences</taxon>
        <taxon>metagenomes</taxon>
        <taxon>ecological metagenomes</taxon>
    </lineage>
</organism>
<sequence>MIVCKELNKEYSTKAEMFKALRENKSTLIAQKKMITKECDSVSIHTKVENTKGEIIKAGSDSLEDVSTLKMDLVINTTKLMDSHSDVHLDGIWNKSVKEQKNLYLLQEHKMTFANIITDNVKASVKSINWSELGADFEGKTQALVFTSEVNKD</sequence>